<evidence type="ECO:0000256" key="3">
    <source>
        <dbReference type="ARBA" id="ARBA00022691"/>
    </source>
</evidence>
<feature type="compositionally biased region" description="Polar residues" evidence="5">
    <location>
        <begin position="597"/>
        <end position="617"/>
    </location>
</feature>
<dbReference type="GO" id="GO:0005737">
    <property type="term" value="C:cytoplasm"/>
    <property type="evidence" value="ECO:0007669"/>
    <property type="project" value="TreeGrafter"/>
</dbReference>
<dbReference type="GO" id="GO:0032259">
    <property type="term" value="P:methylation"/>
    <property type="evidence" value="ECO:0007669"/>
    <property type="project" value="UniProtKB-KW"/>
</dbReference>
<feature type="region of interest" description="Disordered" evidence="5">
    <location>
        <begin position="419"/>
        <end position="445"/>
    </location>
</feature>
<evidence type="ECO:0000313" key="7">
    <source>
        <dbReference type="Proteomes" id="UP000002630"/>
    </source>
</evidence>
<organism evidence="6 7">
    <name type="scientific">Ectocarpus siliculosus</name>
    <name type="common">Brown alga</name>
    <name type="synonym">Conferva siliculosa</name>
    <dbReference type="NCBI Taxonomy" id="2880"/>
    <lineage>
        <taxon>Eukaryota</taxon>
        <taxon>Sar</taxon>
        <taxon>Stramenopiles</taxon>
        <taxon>Ochrophyta</taxon>
        <taxon>PX clade</taxon>
        <taxon>Phaeophyceae</taxon>
        <taxon>Ectocarpales</taxon>
        <taxon>Ectocarpaceae</taxon>
        <taxon>Ectocarpus</taxon>
    </lineage>
</organism>
<gene>
    <name evidence="6" type="ORF">Esi_0265_0026</name>
</gene>
<comment type="similarity">
    <text evidence="4">Belongs to the methyltransferase superfamily. METTL23 family.</text>
</comment>
<dbReference type="STRING" id="2880.D7FU39"/>
<feature type="compositionally biased region" description="Gly residues" evidence="5">
    <location>
        <begin position="241"/>
        <end position="251"/>
    </location>
</feature>
<dbReference type="AlphaFoldDB" id="D7FU39"/>
<dbReference type="PANTHER" id="PTHR14614:SF164">
    <property type="entry name" value="HISTONE-ARGININE METHYLTRANSFERASE METTL23"/>
    <property type="match status" value="1"/>
</dbReference>
<dbReference type="EMBL" id="FN648448">
    <property type="protein sequence ID" value="CBJ31566.1"/>
    <property type="molecule type" value="Genomic_DNA"/>
</dbReference>
<keyword evidence="7" id="KW-1185">Reference proteome</keyword>
<dbReference type="InterPro" id="IPR019410">
    <property type="entry name" value="Methyltransf_16"/>
</dbReference>
<name>D7FU39_ECTSI</name>
<feature type="compositionally biased region" description="Low complexity" evidence="5">
    <location>
        <begin position="561"/>
        <end position="577"/>
    </location>
</feature>
<evidence type="ECO:0000313" key="6">
    <source>
        <dbReference type="EMBL" id="CBJ31566.1"/>
    </source>
</evidence>
<evidence type="ECO:0000256" key="5">
    <source>
        <dbReference type="SAM" id="MobiDB-lite"/>
    </source>
</evidence>
<feature type="region of interest" description="Disordered" evidence="5">
    <location>
        <begin position="1"/>
        <end position="274"/>
    </location>
</feature>
<reference evidence="6 7" key="1">
    <citation type="journal article" date="2010" name="Nature">
        <title>The Ectocarpus genome and the independent evolution of multicellularity in brown algae.</title>
        <authorList>
            <person name="Cock J.M."/>
            <person name="Sterck L."/>
            <person name="Rouze P."/>
            <person name="Scornet D."/>
            <person name="Allen A.E."/>
            <person name="Amoutzias G."/>
            <person name="Anthouard V."/>
            <person name="Artiguenave F."/>
            <person name="Aury J.M."/>
            <person name="Badger J.H."/>
            <person name="Beszteri B."/>
            <person name="Billiau K."/>
            <person name="Bonnet E."/>
            <person name="Bothwell J.H."/>
            <person name="Bowler C."/>
            <person name="Boyen C."/>
            <person name="Brownlee C."/>
            <person name="Carrano C.J."/>
            <person name="Charrier B."/>
            <person name="Cho G.Y."/>
            <person name="Coelho S.M."/>
            <person name="Collen J."/>
            <person name="Corre E."/>
            <person name="Da Silva C."/>
            <person name="Delage L."/>
            <person name="Delaroque N."/>
            <person name="Dittami S.M."/>
            <person name="Doulbeau S."/>
            <person name="Elias M."/>
            <person name="Farnham G."/>
            <person name="Gachon C.M."/>
            <person name="Gschloessl B."/>
            <person name="Heesch S."/>
            <person name="Jabbari K."/>
            <person name="Jubin C."/>
            <person name="Kawai H."/>
            <person name="Kimura K."/>
            <person name="Kloareg B."/>
            <person name="Kupper F.C."/>
            <person name="Lang D."/>
            <person name="Le Bail A."/>
            <person name="Leblanc C."/>
            <person name="Lerouge P."/>
            <person name="Lohr M."/>
            <person name="Lopez P.J."/>
            <person name="Martens C."/>
            <person name="Maumus F."/>
            <person name="Michel G."/>
            <person name="Miranda-Saavedra D."/>
            <person name="Morales J."/>
            <person name="Moreau H."/>
            <person name="Motomura T."/>
            <person name="Nagasato C."/>
            <person name="Napoli C.A."/>
            <person name="Nelson D.R."/>
            <person name="Nyvall-Collen P."/>
            <person name="Peters A.F."/>
            <person name="Pommier C."/>
            <person name="Potin P."/>
            <person name="Poulain J."/>
            <person name="Quesneville H."/>
            <person name="Read B."/>
            <person name="Rensing S.A."/>
            <person name="Ritter A."/>
            <person name="Rousvoal S."/>
            <person name="Samanta M."/>
            <person name="Samson G."/>
            <person name="Schroeder D.C."/>
            <person name="Segurens B."/>
            <person name="Strittmatter M."/>
            <person name="Tonon T."/>
            <person name="Tregear J.W."/>
            <person name="Valentin K."/>
            <person name="von Dassow P."/>
            <person name="Yamagishi T."/>
            <person name="Van de Peer Y."/>
            <person name="Wincker P."/>
        </authorList>
    </citation>
    <scope>NUCLEOTIDE SEQUENCE [LARGE SCALE GENOMIC DNA]</scope>
    <source>
        <strain evidence="7">Ec32 / CCAP1310/4</strain>
    </source>
</reference>
<evidence type="ECO:0000256" key="2">
    <source>
        <dbReference type="ARBA" id="ARBA00022679"/>
    </source>
</evidence>
<feature type="compositionally biased region" description="Low complexity" evidence="5">
    <location>
        <begin position="475"/>
        <end position="499"/>
    </location>
</feature>
<accession>D7FU39</accession>
<evidence type="ECO:0000256" key="1">
    <source>
        <dbReference type="ARBA" id="ARBA00022603"/>
    </source>
</evidence>
<dbReference type="PANTHER" id="PTHR14614">
    <property type="entry name" value="HEPATOCELLULAR CARCINOMA-ASSOCIATED ANTIGEN"/>
    <property type="match status" value="1"/>
</dbReference>
<evidence type="ECO:0000256" key="4">
    <source>
        <dbReference type="ARBA" id="ARBA00043988"/>
    </source>
</evidence>
<dbReference type="Proteomes" id="UP000002630">
    <property type="component" value="Linkage Group LG05"/>
</dbReference>
<feature type="region of interest" description="Disordered" evidence="5">
    <location>
        <begin position="459"/>
        <end position="505"/>
    </location>
</feature>
<keyword evidence="3" id="KW-0949">S-adenosyl-L-methionine</keyword>
<keyword evidence="1" id="KW-0489">Methyltransferase</keyword>
<dbReference type="InterPro" id="IPR029063">
    <property type="entry name" value="SAM-dependent_MTases_sf"/>
</dbReference>
<feature type="compositionally biased region" description="Basic and acidic residues" evidence="5">
    <location>
        <begin position="171"/>
        <end position="180"/>
    </location>
</feature>
<feature type="compositionally biased region" description="Gly residues" evidence="5">
    <location>
        <begin position="126"/>
        <end position="140"/>
    </location>
</feature>
<dbReference type="InParanoid" id="D7FU39"/>
<keyword evidence="2" id="KW-0808">Transferase</keyword>
<feature type="region of interest" description="Disordered" evidence="5">
    <location>
        <begin position="549"/>
        <end position="617"/>
    </location>
</feature>
<sequence>MFSGRHNMSRTVGSRDSSGDGSSPPPENSAQALAASEDGTPLPPLRPTLSPSPSSASSCSVDDDRPLSPGGDQAALLASTTRRKRSRSWSNSSSPTYTGSKTANNNRPCRRPAIRTANSGDDCYRGCGGPIRGEGGGDGPTRGHYGQDLQRLGGDQVGDGGCSPVTDETPLDARKRREEGSGGSPGSDALSPGAAVEANGPGVGSSSSPDEGGEGTAAADKPTSRVSVSDGQRADRQRTGGARGKGAGAGKARGERIKGRSRCAGGEGDGEEGVEVTRGARQQHQAVRVVVHEVLSEDFGLFTWPSGVVLACLVWARRREFDGASVVEIGAGTALPGLLAAKEKGATRDGRIGGATRLGRCSVQGLSWGSVGAAAIKLARERRPQVVLGADVFYSSEHFNDVLATAFMLLSGSSSMAPTAGGGGCASGDGDGATTSPPPSVAEISSAATGAPSFSMPYSAGGGGDVIRDSNGTNTAPPSVATGTTSAATGSSSSSMTSTAGGGGGVTGDVECTATAPLASTTGTSSAVTDAPSSSMTCADGGGDCANGDVNDTTTAPPLKTATGTSSAAAPTAPETTPRGRDTAGGGAASLAGTVGSEGQRTSSAEPADTTPTFGSPFSRSRGVFLTAYQERSARRSIRPLLRKWGMQARVLRDAPQRVLPPALWESGRYDSVALLEITLM</sequence>
<dbReference type="OrthoDB" id="407325at2759"/>
<dbReference type="EMBL" id="FN649730">
    <property type="protein sequence ID" value="CBJ31566.1"/>
    <property type="molecule type" value="Genomic_DNA"/>
</dbReference>
<feature type="compositionally biased region" description="Gly residues" evidence="5">
    <location>
        <begin position="420"/>
        <end position="431"/>
    </location>
</feature>
<dbReference type="GO" id="GO:0008168">
    <property type="term" value="F:methyltransferase activity"/>
    <property type="evidence" value="ECO:0007669"/>
    <property type="project" value="UniProtKB-KW"/>
</dbReference>
<proteinExistence type="inferred from homology"/>
<dbReference type="GO" id="GO:0005634">
    <property type="term" value="C:nucleus"/>
    <property type="evidence" value="ECO:0007669"/>
    <property type="project" value="TreeGrafter"/>
</dbReference>
<dbReference type="eggNOG" id="KOG2793">
    <property type="taxonomic scope" value="Eukaryota"/>
</dbReference>
<feature type="compositionally biased region" description="Low complexity" evidence="5">
    <location>
        <begin position="47"/>
        <end position="60"/>
    </location>
</feature>
<feature type="compositionally biased region" description="Low complexity" evidence="5">
    <location>
        <begin position="88"/>
        <end position="100"/>
    </location>
</feature>
<protein>
    <submittedName>
        <fullName evidence="6">Uncharacterized protein</fullName>
    </submittedName>
</protein>
<dbReference type="Gene3D" id="3.40.50.150">
    <property type="entry name" value="Vaccinia Virus protein VP39"/>
    <property type="match status" value="2"/>
</dbReference>